<dbReference type="PROSITE" id="PS50056">
    <property type="entry name" value="TYR_PHOSPHATASE_2"/>
    <property type="match status" value="1"/>
</dbReference>
<dbReference type="PROSITE" id="PS50055">
    <property type="entry name" value="TYR_PHOSPHATASE_PTP"/>
    <property type="match status" value="1"/>
</dbReference>
<sequence length="1056" mass="122453">MFAQSSTIAQTNHSYYQILTSNYTKISFSPATILLTTEVPLLFSIVSLTIRSSRIAEQANFYSVDILFNSTCSSKRESNITLIFQSSPSTSTFDETRRCLSTSKHHGLITCENFIYGVRYTVDGYFLCSIRNITLSTRKEFYGKICHFIKNIDLIFQHLLEIIKPKYLNSTNSPTSIDTLFFLPGLFYRLVVEITSINQTCLVEYSSIYSPFYNCLFTNLSPAQWFILSYYVSTDSDQKLSGDVTIVHTELEDLNFSCKPNENYQRIDFSWKNLTTTGYTNLTISLLTDEKKQIAIISCDPYIAKDVCSTKPYSLESGTQYYIIAKLEKILPNYNANKTGACSIKTNLSQIPIASIRHQFLNEEAVRLSWLNHSFHVQGRLWNIETNKFENPIENDGNKALFINLTEASIYQLEFNISKIHWSSLIQMTDYYIQTGKYFHIVIENILRHSENSLVVNVNRHDLSLVKLTYCIQSIIDGSLEFCSTSNRFNQLTPGSIYSISISIQRHSIQNIFFWKTQTIFKLVNTNPSSLRIRTWKENDYCAAELNNTFPISYSTRCISNERVFNCKQLQCGCRYQFHILFNQTNIHALCSTSQCDIQVDNSSSTRVQFQTPLQSIENLRIISLSPIFRHIQVDFNRPSGCFDHFNLICEIISLKQRRLFVNSSICTDLIPDEFYRVYVETKQIGWETVISNVIEIQLILNSTVNHEARKKTIRKNLTHQDHQEVTKISKTNASMTLNNIVNQVNIYPNVKSIHSTDSKKNVLKSRPIKIKDLSSEYEKLIKNNYYNVSNEFDKLQISLEEVPQFARCNQLFKNRYKNIRPYEHSRVKLIPGDECDPGYINANFITGLHNPREYIACQGPLKSTINDHWNMIWEQNVTIIVMLTELIECGMSKCERYWPVDLDHIEIFGNISARVIACVSVTAYDLRYIRFKRNDEIRSAKHYIFKMWDDHTIPTNSDVLIKFIRLIRSEYQPEYHGPLLVHCSAGVGRSGTFIALDRLLQEFDEQPLDGYLDIFGTISSLRQCRDKMVQNEHQYLFIYRCLKEEYEKTLGNSFI</sequence>
<feature type="domain" description="Tyrosine specific protein phosphatases" evidence="2">
    <location>
        <begin position="962"/>
        <end position="1037"/>
    </location>
</feature>
<evidence type="ECO:0008006" key="5">
    <source>
        <dbReference type="Google" id="ProtNLM"/>
    </source>
</evidence>
<dbReference type="InterPro" id="IPR000242">
    <property type="entry name" value="PTP_cat"/>
</dbReference>
<organism evidence="3 4">
    <name type="scientific">Rotaria socialis</name>
    <dbReference type="NCBI Taxonomy" id="392032"/>
    <lineage>
        <taxon>Eukaryota</taxon>
        <taxon>Metazoa</taxon>
        <taxon>Spiralia</taxon>
        <taxon>Gnathifera</taxon>
        <taxon>Rotifera</taxon>
        <taxon>Eurotatoria</taxon>
        <taxon>Bdelloidea</taxon>
        <taxon>Philodinida</taxon>
        <taxon>Philodinidae</taxon>
        <taxon>Rotaria</taxon>
    </lineage>
</organism>
<dbReference type="Gene3D" id="3.90.190.10">
    <property type="entry name" value="Protein tyrosine phosphatase superfamily"/>
    <property type="match status" value="1"/>
</dbReference>
<dbReference type="SMART" id="SM00194">
    <property type="entry name" value="PTPc"/>
    <property type="match status" value="1"/>
</dbReference>
<dbReference type="PRINTS" id="PR00700">
    <property type="entry name" value="PRTYPHPHTASE"/>
</dbReference>
<dbReference type="Pfam" id="PF00102">
    <property type="entry name" value="Y_phosphatase"/>
    <property type="match status" value="1"/>
</dbReference>
<evidence type="ECO:0000313" key="4">
    <source>
        <dbReference type="Proteomes" id="UP000663865"/>
    </source>
</evidence>
<accession>A0A818TM68</accession>
<dbReference type="InterPro" id="IPR016130">
    <property type="entry name" value="Tyr_Pase_AS"/>
</dbReference>
<dbReference type="PANTHER" id="PTHR19134">
    <property type="entry name" value="RECEPTOR-TYPE TYROSINE-PROTEIN PHOSPHATASE"/>
    <property type="match status" value="1"/>
</dbReference>
<dbReference type="InterPro" id="IPR029021">
    <property type="entry name" value="Prot-tyrosine_phosphatase-like"/>
</dbReference>
<dbReference type="GO" id="GO:0004725">
    <property type="term" value="F:protein tyrosine phosphatase activity"/>
    <property type="evidence" value="ECO:0007669"/>
    <property type="project" value="InterPro"/>
</dbReference>
<dbReference type="InterPro" id="IPR000387">
    <property type="entry name" value="Tyr_Pase_dom"/>
</dbReference>
<dbReference type="SUPFAM" id="SSF52799">
    <property type="entry name" value="(Phosphotyrosine protein) phosphatases II"/>
    <property type="match status" value="1"/>
</dbReference>
<dbReference type="PROSITE" id="PS00383">
    <property type="entry name" value="TYR_PHOSPHATASE_1"/>
    <property type="match status" value="1"/>
</dbReference>
<dbReference type="InterPro" id="IPR050348">
    <property type="entry name" value="Protein-Tyr_Phosphatase"/>
</dbReference>
<evidence type="ECO:0000313" key="3">
    <source>
        <dbReference type="EMBL" id="CAF3686502.1"/>
    </source>
</evidence>
<dbReference type="InterPro" id="IPR003595">
    <property type="entry name" value="Tyr_Pase_cat"/>
</dbReference>
<proteinExistence type="predicted"/>
<dbReference type="AlphaFoldDB" id="A0A818TM68"/>
<evidence type="ECO:0000259" key="2">
    <source>
        <dbReference type="PROSITE" id="PS50056"/>
    </source>
</evidence>
<protein>
    <recommendedName>
        <fullName evidence="5">Protein-tyrosine-phosphatase</fullName>
    </recommendedName>
</protein>
<dbReference type="Proteomes" id="UP000663865">
    <property type="component" value="Unassembled WGS sequence"/>
</dbReference>
<reference evidence="3" key="1">
    <citation type="submission" date="2021-02" db="EMBL/GenBank/DDBJ databases">
        <authorList>
            <person name="Nowell W R."/>
        </authorList>
    </citation>
    <scope>NUCLEOTIDE SEQUENCE</scope>
</reference>
<comment type="caution">
    <text evidence="3">The sequence shown here is derived from an EMBL/GenBank/DDBJ whole genome shotgun (WGS) entry which is preliminary data.</text>
</comment>
<gene>
    <name evidence="3" type="ORF">KIK155_LOCUS25691</name>
</gene>
<dbReference type="PANTHER" id="PTHR19134:SF449">
    <property type="entry name" value="TYROSINE-PROTEIN PHOSPHATASE 1"/>
    <property type="match status" value="1"/>
</dbReference>
<dbReference type="SMART" id="SM00404">
    <property type="entry name" value="PTPc_motif"/>
    <property type="match status" value="1"/>
</dbReference>
<feature type="domain" description="Tyrosine-protein phosphatase" evidence="1">
    <location>
        <begin position="814"/>
        <end position="1046"/>
    </location>
</feature>
<name>A0A818TM68_9BILA</name>
<dbReference type="EMBL" id="CAJNYV010004665">
    <property type="protein sequence ID" value="CAF3686502.1"/>
    <property type="molecule type" value="Genomic_DNA"/>
</dbReference>
<evidence type="ECO:0000259" key="1">
    <source>
        <dbReference type="PROSITE" id="PS50055"/>
    </source>
</evidence>